<evidence type="ECO:0000313" key="3">
    <source>
        <dbReference type="EMBL" id="CAL4236652.1"/>
    </source>
</evidence>
<gene>
    <name evidence="3" type="ORF">MNOR_LOCUS40310</name>
</gene>
<sequence length="103" mass="11490">STLRAVDSDQDTTTLGEKFGDSLLPPNMSTPHWEDVSSDTSLGEKLSRESDSSLVGMEKSSPKKKSVVREALIEIQMELKDLKERERLLTEKVAALEDILKKD</sequence>
<feature type="region of interest" description="Disordered" evidence="2">
    <location>
        <begin position="1"/>
        <end position="62"/>
    </location>
</feature>
<proteinExistence type="predicted"/>
<comment type="caution">
    <text evidence="3">The sequence shown here is derived from an EMBL/GenBank/DDBJ whole genome shotgun (WGS) entry which is preliminary data.</text>
</comment>
<evidence type="ECO:0008006" key="5">
    <source>
        <dbReference type="Google" id="ProtNLM"/>
    </source>
</evidence>
<keyword evidence="4" id="KW-1185">Reference proteome</keyword>
<name>A0AAV2SQ32_MEGNR</name>
<feature type="non-terminal residue" evidence="3">
    <location>
        <position position="1"/>
    </location>
</feature>
<protein>
    <recommendedName>
        <fullName evidence="5">Roquin</fullName>
    </recommendedName>
</protein>
<evidence type="ECO:0000256" key="2">
    <source>
        <dbReference type="SAM" id="MobiDB-lite"/>
    </source>
</evidence>
<dbReference type="AlphaFoldDB" id="A0AAV2SQ32"/>
<keyword evidence="1" id="KW-0175">Coiled coil</keyword>
<dbReference type="Proteomes" id="UP001497623">
    <property type="component" value="Unassembled WGS sequence"/>
</dbReference>
<accession>A0AAV2SQ32</accession>
<organism evidence="3 4">
    <name type="scientific">Meganyctiphanes norvegica</name>
    <name type="common">Northern krill</name>
    <name type="synonym">Thysanopoda norvegica</name>
    <dbReference type="NCBI Taxonomy" id="48144"/>
    <lineage>
        <taxon>Eukaryota</taxon>
        <taxon>Metazoa</taxon>
        <taxon>Ecdysozoa</taxon>
        <taxon>Arthropoda</taxon>
        <taxon>Crustacea</taxon>
        <taxon>Multicrustacea</taxon>
        <taxon>Malacostraca</taxon>
        <taxon>Eumalacostraca</taxon>
        <taxon>Eucarida</taxon>
        <taxon>Euphausiacea</taxon>
        <taxon>Euphausiidae</taxon>
        <taxon>Meganyctiphanes</taxon>
    </lineage>
</organism>
<dbReference type="EMBL" id="CAXKWB010120528">
    <property type="protein sequence ID" value="CAL4236652.1"/>
    <property type="molecule type" value="Genomic_DNA"/>
</dbReference>
<feature type="coiled-coil region" evidence="1">
    <location>
        <begin position="65"/>
        <end position="99"/>
    </location>
</feature>
<evidence type="ECO:0000256" key="1">
    <source>
        <dbReference type="SAM" id="Coils"/>
    </source>
</evidence>
<reference evidence="3 4" key="1">
    <citation type="submission" date="2024-05" db="EMBL/GenBank/DDBJ databases">
        <authorList>
            <person name="Wallberg A."/>
        </authorList>
    </citation>
    <scope>NUCLEOTIDE SEQUENCE [LARGE SCALE GENOMIC DNA]</scope>
</reference>
<evidence type="ECO:0000313" key="4">
    <source>
        <dbReference type="Proteomes" id="UP001497623"/>
    </source>
</evidence>